<proteinExistence type="predicted"/>
<evidence type="ECO:0008006" key="3">
    <source>
        <dbReference type="Google" id="ProtNLM"/>
    </source>
</evidence>
<name>A0A8J5V395_ZIZPA</name>
<dbReference type="EMBL" id="JAAALK010000287">
    <property type="protein sequence ID" value="KAG8056447.1"/>
    <property type="molecule type" value="Genomic_DNA"/>
</dbReference>
<evidence type="ECO:0000313" key="1">
    <source>
        <dbReference type="EMBL" id="KAG8056447.1"/>
    </source>
</evidence>
<evidence type="ECO:0000313" key="2">
    <source>
        <dbReference type="Proteomes" id="UP000729402"/>
    </source>
</evidence>
<protein>
    <recommendedName>
        <fullName evidence="3">Lipoyl-binding domain-containing protein</fullName>
    </recommendedName>
</protein>
<accession>A0A8J5V395</accession>
<dbReference type="CDD" id="cd06849">
    <property type="entry name" value="lipoyl_domain"/>
    <property type="match status" value="1"/>
</dbReference>
<dbReference type="OrthoDB" id="689108at2759"/>
<comment type="caution">
    <text evidence="1">The sequence shown here is derived from an EMBL/GenBank/DDBJ whole genome shotgun (WGS) entry which is preliminary data.</text>
</comment>
<dbReference type="Proteomes" id="UP000729402">
    <property type="component" value="Unassembled WGS sequence"/>
</dbReference>
<keyword evidence="2" id="KW-1185">Reference proteome</keyword>
<dbReference type="AlphaFoldDB" id="A0A8J5V395"/>
<organism evidence="1 2">
    <name type="scientific">Zizania palustris</name>
    <name type="common">Northern wild rice</name>
    <dbReference type="NCBI Taxonomy" id="103762"/>
    <lineage>
        <taxon>Eukaryota</taxon>
        <taxon>Viridiplantae</taxon>
        <taxon>Streptophyta</taxon>
        <taxon>Embryophyta</taxon>
        <taxon>Tracheophyta</taxon>
        <taxon>Spermatophyta</taxon>
        <taxon>Magnoliopsida</taxon>
        <taxon>Liliopsida</taxon>
        <taxon>Poales</taxon>
        <taxon>Poaceae</taxon>
        <taxon>BOP clade</taxon>
        <taxon>Oryzoideae</taxon>
        <taxon>Oryzeae</taxon>
        <taxon>Zizaniinae</taxon>
        <taxon>Zizania</taxon>
    </lineage>
</organism>
<reference evidence="1" key="2">
    <citation type="submission" date="2021-02" db="EMBL/GenBank/DDBJ databases">
        <authorList>
            <person name="Kimball J.A."/>
            <person name="Haas M.W."/>
            <person name="Macchietto M."/>
            <person name="Kono T."/>
            <person name="Duquette J."/>
            <person name="Shao M."/>
        </authorList>
    </citation>
    <scope>NUCLEOTIDE SEQUENCE</scope>
    <source>
        <tissue evidence="1">Fresh leaf tissue</tissue>
    </source>
</reference>
<sequence length="77" mass="8429">MTMTPAPFSLSASTLLTRQCARRAVVASPQRWRMVVHAKIHEIFMLALSSTMTEGKIISWTVAEGDRVNKGGTVVVV</sequence>
<reference evidence="1" key="1">
    <citation type="journal article" date="2021" name="bioRxiv">
        <title>Whole Genome Assembly and Annotation of Northern Wild Rice, Zizania palustris L., Supports a Whole Genome Duplication in the Zizania Genus.</title>
        <authorList>
            <person name="Haas M."/>
            <person name="Kono T."/>
            <person name="Macchietto M."/>
            <person name="Millas R."/>
            <person name="McGilp L."/>
            <person name="Shao M."/>
            <person name="Duquette J."/>
            <person name="Hirsch C.N."/>
            <person name="Kimball J."/>
        </authorList>
    </citation>
    <scope>NUCLEOTIDE SEQUENCE</scope>
    <source>
        <tissue evidence="1">Fresh leaf tissue</tissue>
    </source>
</reference>
<gene>
    <name evidence="1" type="ORF">GUJ93_ZPchr0002g23038</name>
</gene>